<evidence type="ECO:0000313" key="1">
    <source>
        <dbReference type="EMBL" id="UJQ44017.1"/>
    </source>
</evidence>
<dbReference type="EMBL" id="OL604152">
    <property type="protein sequence ID" value="UJQ44017.1"/>
    <property type="molecule type" value="Genomic_DNA"/>
</dbReference>
<proteinExistence type="predicted"/>
<sequence length="119" mass="13916">MIGDRYDVDKWNCTHEVSQWYRLNNYPHQLQSVNSSEWGVSFVRWMRKRFTPLVKPEQGALVLMKNRCSGGLHVGVWDDGMVHHCYQPPGDTPGQTIRTPLSIIKCSHKDVTFWRMKNV</sequence>
<organism evidence="1 2">
    <name type="scientific">Klebsiella phage vB_KpnS-Carvaje</name>
    <dbReference type="NCBI Taxonomy" id="2900314"/>
    <lineage>
        <taxon>Viruses</taxon>
        <taxon>Duplodnaviria</taxon>
        <taxon>Heunggongvirae</taxon>
        <taxon>Uroviricota</taxon>
        <taxon>Caudoviricetes</taxon>
        <taxon>Carvajevirus</taxon>
        <taxon>Carvajevirus carvaje</taxon>
    </lineage>
</organism>
<reference evidence="1" key="2">
    <citation type="journal article" date="2022" name="Curr. Genet.">
        <title>Suggestion for a new bacteriophage genus for the Klebsiella pneumoniae phage vB_KpnS-Carvaje.</title>
        <authorList>
            <person name="Sousa J.C."/>
            <person name="Sillankorva S."/>
            <person name="Faustino A."/>
            <person name="Carvalho C.M."/>
        </authorList>
    </citation>
    <scope>NUCLEOTIDE SEQUENCE</scope>
</reference>
<protein>
    <recommendedName>
        <fullName evidence="3">NlpC/P60 domain-containing protein</fullName>
    </recommendedName>
</protein>
<keyword evidence="2" id="KW-1185">Reference proteome</keyword>
<evidence type="ECO:0000313" key="2">
    <source>
        <dbReference type="Proteomes" id="UP000829649"/>
    </source>
</evidence>
<accession>A0AAE8Z8V9</accession>
<gene>
    <name evidence="1" type="ORF">vBKpnSCarvaje_0053</name>
</gene>
<name>A0AAE8Z8V9_9CAUD</name>
<reference evidence="1" key="1">
    <citation type="submission" date="2021-11" db="EMBL/GenBank/DDBJ databases">
        <authorList>
            <person name="Sousa J."/>
            <person name="Sillankorva S."/>
            <person name="Faustino A."/>
            <person name="Carvalho C."/>
        </authorList>
    </citation>
    <scope>NUCLEOTIDE SEQUENCE</scope>
</reference>
<evidence type="ECO:0008006" key="3">
    <source>
        <dbReference type="Google" id="ProtNLM"/>
    </source>
</evidence>
<dbReference type="Proteomes" id="UP000829649">
    <property type="component" value="Segment"/>
</dbReference>